<comment type="caution">
    <text evidence="1">The sequence shown here is derived from an EMBL/GenBank/DDBJ whole genome shotgun (WGS) entry which is preliminary data.</text>
</comment>
<proteinExistence type="predicted"/>
<dbReference type="RefSeq" id="WP_188533333.1">
    <property type="nucleotide sequence ID" value="NZ_BMGR01000019.1"/>
</dbReference>
<protein>
    <submittedName>
        <fullName evidence="1">Uncharacterized protein</fullName>
    </submittedName>
</protein>
<dbReference type="Proteomes" id="UP000644756">
    <property type="component" value="Unassembled WGS sequence"/>
</dbReference>
<evidence type="ECO:0000313" key="1">
    <source>
        <dbReference type="EMBL" id="GGG23435.1"/>
    </source>
</evidence>
<keyword evidence="2" id="KW-1185">Reference proteome</keyword>
<organism evidence="1 2">
    <name type="scientific">Paenibacillus abyssi</name>
    <dbReference type="NCBI Taxonomy" id="1340531"/>
    <lineage>
        <taxon>Bacteria</taxon>
        <taxon>Bacillati</taxon>
        <taxon>Bacillota</taxon>
        <taxon>Bacilli</taxon>
        <taxon>Bacillales</taxon>
        <taxon>Paenibacillaceae</taxon>
        <taxon>Paenibacillus</taxon>
    </lineage>
</organism>
<sequence length="217" mass="24627">MMNQTVPIKSKLTPLMLVLTAASFAALINIVAALFYVSPVWLDREQQQNELREAQHRLALVNNTLESDQVTDEMMSSLLQAVPSSKELSGILGTLALEMEEARVLFADLKEIGPDMEGTQAQPDNQLQANTFELSVIGPQSRLLQLLNELYTAKRLFAVEEWDYRYVDPGDIQRMDAEMLQRLGSGEDEDMYTMKIIFKSYTMPMLGEAELEFERNQ</sequence>
<name>A0A917LHD4_9BACL</name>
<evidence type="ECO:0000313" key="2">
    <source>
        <dbReference type="Proteomes" id="UP000644756"/>
    </source>
</evidence>
<reference evidence="1" key="2">
    <citation type="submission" date="2020-09" db="EMBL/GenBank/DDBJ databases">
        <authorList>
            <person name="Sun Q."/>
            <person name="Zhou Y."/>
        </authorList>
    </citation>
    <scope>NUCLEOTIDE SEQUENCE</scope>
    <source>
        <strain evidence="1">CGMCC 1.12987</strain>
    </source>
</reference>
<reference evidence="1" key="1">
    <citation type="journal article" date="2014" name="Int. J. Syst. Evol. Microbiol.">
        <title>Complete genome sequence of Corynebacterium casei LMG S-19264T (=DSM 44701T), isolated from a smear-ripened cheese.</title>
        <authorList>
            <consortium name="US DOE Joint Genome Institute (JGI-PGF)"/>
            <person name="Walter F."/>
            <person name="Albersmeier A."/>
            <person name="Kalinowski J."/>
            <person name="Ruckert C."/>
        </authorList>
    </citation>
    <scope>NUCLEOTIDE SEQUENCE</scope>
    <source>
        <strain evidence="1">CGMCC 1.12987</strain>
    </source>
</reference>
<dbReference type="EMBL" id="BMGR01000019">
    <property type="protein sequence ID" value="GGG23435.1"/>
    <property type="molecule type" value="Genomic_DNA"/>
</dbReference>
<dbReference type="AlphaFoldDB" id="A0A917LHD4"/>
<accession>A0A917LHD4</accession>
<gene>
    <name evidence="1" type="ORF">GCM10010916_45040</name>
</gene>